<dbReference type="Proteomes" id="UP000568380">
    <property type="component" value="Unassembled WGS sequence"/>
</dbReference>
<dbReference type="InterPro" id="IPR000792">
    <property type="entry name" value="Tscrpt_reg_LuxR_C"/>
</dbReference>
<accession>A0A7W8A8F7</accession>
<protein>
    <submittedName>
        <fullName evidence="4">DNA-binding CsgD family transcriptional regulator</fullName>
    </submittedName>
</protein>
<organism evidence="4 5">
    <name type="scientific">Nonomuraea endophytica</name>
    <dbReference type="NCBI Taxonomy" id="714136"/>
    <lineage>
        <taxon>Bacteria</taxon>
        <taxon>Bacillati</taxon>
        <taxon>Actinomycetota</taxon>
        <taxon>Actinomycetes</taxon>
        <taxon>Streptosporangiales</taxon>
        <taxon>Streptosporangiaceae</taxon>
        <taxon>Nonomuraea</taxon>
    </lineage>
</organism>
<dbReference type="GO" id="GO:0006355">
    <property type="term" value="P:regulation of DNA-templated transcription"/>
    <property type="evidence" value="ECO:0007669"/>
    <property type="project" value="InterPro"/>
</dbReference>
<evidence type="ECO:0000256" key="2">
    <source>
        <dbReference type="ARBA" id="ARBA00022840"/>
    </source>
</evidence>
<comment type="caution">
    <text evidence="4">The sequence shown here is derived from an EMBL/GenBank/DDBJ whole genome shotgun (WGS) entry which is preliminary data.</text>
</comment>
<sequence length="912" mass="96556">MVLHGRKAETAEPDGLLTRARAGLSGTVVISGPAGIGKSALLDYATTTATDLQVGRTAGVEAEQELGFAGLHRLLLPFLGLRGRLPGPQRDALETAFGLLRAAPPDRFLVGLAALTLLAEAAATKPVLAVCDDAQWMDRESLEVLAFIARRLHADSIVMLFGVRDHDTALDSLTGLAELRLTGLPGDEALALLQASLSTEVDRVVAAQRVAETDGNPLAILELGRSLTRGEAAEPAFGQPPSLDGRLKERFLRQVVGLDTLTQQVLLVAAADATSDPALLRRAMARLASASPAEVGTALERAEEADLLTDGARFRHPLIRSAVYGGATSSRRRQVHAVLAEATDPVGDADRHAWHLAAAADGPDEEVATRLEAGADRARERGGHLAQAAFLRRAAELTPPGPQRNGRLLAACGAALTAGAPHRAEELLDLLTPNLGVPFLDAFAMRLRGFLNVMLGRQGAVTLLLQAAQTLGELDPRAGQETLLEAMDAAIVVARIGPGMSAKQVAQAALAAPRAVPDEPNEPGVGGLLLAAHATLISVGYAEAVPLMRQGLGAMQAAGEHSDASRWFLLGAVLALDLWDVDALGAGSLRFSAAARRQGALRMLQAGAHGSATHALLCGRFAAAEAHFAEFMDIAAAIGADLRFAGTSDVMLHAWRGDREKTLAAVAVQAGPESEQPGGLQVQFARTALVLLELGHRRYAQAQAAAEIVYASDPPHYGGGVLPDLVEAAVRNDDLDTAQRALVRLSERAEASATPWALGLLARGQALVTGDEQLYLRAHELLAATPLAPERARTHLLYGEWLRRRHRRSEARQQLRAAHELFAGMGAAAFAERARIELAATGEHARTRDPSTVRTLTPQELRVAQLAAAGATNQEIAAELFISASTVEYHLRKVFRKLDVTSRRQLKNVMDA</sequence>
<evidence type="ECO:0000313" key="5">
    <source>
        <dbReference type="Proteomes" id="UP000568380"/>
    </source>
</evidence>
<dbReference type="CDD" id="cd06170">
    <property type="entry name" value="LuxR_C_like"/>
    <property type="match status" value="1"/>
</dbReference>
<keyword evidence="4" id="KW-0238">DNA-binding</keyword>
<dbReference type="EMBL" id="JACHIN010000010">
    <property type="protein sequence ID" value="MBB5081478.1"/>
    <property type="molecule type" value="Genomic_DNA"/>
</dbReference>
<evidence type="ECO:0000256" key="1">
    <source>
        <dbReference type="ARBA" id="ARBA00022741"/>
    </source>
</evidence>
<dbReference type="GO" id="GO:0005524">
    <property type="term" value="F:ATP binding"/>
    <property type="evidence" value="ECO:0007669"/>
    <property type="project" value="UniProtKB-KW"/>
</dbReference>
<dbReference type="PRINTS" id="PR00038">
    <property type="entry name" value="HTHLUXR"/>
</dbReference>
<keyword evidence="2" id="KW-0067">ATP-binding</keyword>
<keyword evidence="1" id="KW-0547">Nucleotide-binding</keyword>
<dbReference type="SUPFAM" id="SSF46894">
    <property type="entry name" value="C-terminal effector domain of the bipartite response regulators"/>
    <property type="match status" value="1"/>
</dbReference>
<dbReference type="GO" id="GO:0004016">
    <property type="term" value="F:adenylate cyclase activity"/>
    <property type="evidence" value="ECO:0007669"/>
    <property type="project" value="TreeGrafter"/>
</dbReference>
<dbReference type="GO" id="GO:0003677">
    <property type="term" value="F:DNA binding"/>
    <property type="evidence" value="ECO:0007669"/>
    <property type="project" value="UniProtKB-KW"/>
</dbReference>
<proteinExistence type="predicted"/>
<gene>
    <name evidence="4" type="ORF">HNR40_006973</name>
</gene>
<dbReference type="InterPro" id="IPR041664">
    <property type="entry name" value="AAA_16"/>
</dbReference>
<dbReference type="SUPFAM" id="SSF52540">
    <property type="entry name" value="P-loop containing nucleoside triphosphate hydrolases"/>
    <property type="match status" value="1"/>
</dbReference>
<dbReference type="GO" id="GO:0005737">
    <property type="term" value="C:cytoplasm"/>
    <property type="evidence" value="ECO:0007669"/>
    <property type="project" value="TreeGrafter"/>
</dbReference>
<dbReference type="SMART" id="SM00421">
    <property type="entry name" value="HTH_LUXR"/>
    <property type="match status" value="1"/>
</dbReference>
<dbReference type="InterPro" id="IPR016032">
    <property type="entry name" value="Sig_transdc_resp-reg_C-effctor"/>
</dbReference>
<dbReference type="Gene3D" id="1.10.10.10">
    <property type="entry name" value="Winged helix-like DNA-binding domain superfamily/Winged helix DNA-binding domain"/>
    <property type="match status" value="1"/>
</dbReference>
<dbReference type="AlphaFoldDB" id="A0A7W8A8F7"/>
<dbReference type="RefSeq" id="WP_184968850.1">
    <property type="nucleotide sequence ID" value="NZ_JACHIN010000010.1"/>
</dbReference>
<dbReference type="Pfam" id="PF13191">
    <property type="entry name" value="AAA_16"/>
    <property type="match status" value="1"/>
</dbReference>
<evidence type="ECO:0000259" key="3">
    <source>
        <dbReference type="PROSITE" id="PS50043"/>
    </source>
</evidence>
<feature type="domain" description="HTH luxR-type" evidence="3">
    <location>
        <begin position="849"/>
        <end position="912"/>
    </location>
</feature>
<dbReference type="InterPro" id="IPR027417">
    <property type="entry name" value="P-loop_NTPase"/>
</dbReference>
<dbReference type="PROSITE" id="PS50043">
    <property type="entry name" value="HTH_LUXR_2"/>
    <property type="match status" value="1"/>
</dbReference>
<dbReference type="PANTHER" id="PTHR16305">
    <property type="entry name" value="TESTICULAR SOLUBLE ADENYLYL CYCLASE"/>
    <property type="match status" value="1"/>
</dbReference>
<dbReference type="PANTHER" id="PTHR16305:SF35">
    <property type="entry name" value="TRANSCRIPTIONAL ACTIVATOR DOMAIN"/>
    <property type="match status" value="1"/>
</dbReference>
<dbReference type="Pfam" id="PF00196">
    <property type="entry name" value="GerE"/>
    <property type="match status" value="1"/>
</dbReference>
<reference evidence="4 5" key="1">
    <citation type="submission" date="2020-08" db="EMBL/GenBank/DDBJ databases">
        <title>Genomic Encyclopedia of Type Strains, Phase IV (KMG-IV): sequencing the most valuable type-strain genomes for metagenomic binning, comparative biology and taxonomic classification.</title>
        <authorList>
            <person name="Goeker M."/>
        </authorList>
    </citation>
    <scope>NUCLEOTIDE SEQUENCE [LARGE SCALE GENOMIC DNA]</scope>
    <source>
        <strain evidence="4 5">DSM 45385</strain>
    </source>
</reference>
<name>A0A7W8A8F7_9ACTN</name>
<dbReference type="InterPro" id="IPR036388">
    <property type="entry name" value="WH-like_DNA-bd_sf"/>
</dbReference>
<evidence type="ECO:0000313" key="4">
    <source>
        <dbReference type="EMBL" id="MBB5081478.1"/>
    </source>
</evidence>
<keyword evidence="5" id="KW-1185">Reference proteome</keyword>